<dbReference type="EMBL" id="CP046566">
    <property type="protein sequence ID" value="QGW29532.1"/>
    <property type="molecule type" value="Genomic_DNA"/>
</dbReference>
<dbReference type="KEGG" id="fls:GLV81_16705"/>
<dbReference type="AlphaFoldDB" id="A0A6I6GRF7"/>
<sequence>MMLVHRIGHVAFIDDTEGIGAKKFGGRWNPVGIACLYCSEHLSLAVLEKFVHAQGRNDMLQLATRSFAIPAAAQLYKVDTARLTKGWENDFAYTQWLGQQILEDTAYAGFIVPSVIVPGEHNVVLNPLSPLFKKVESQPSALFAMDSRLLAHV</sequence>
<dbReference type="RefSeq" id="WP_157479884.1">
    <property type="nucleotide sequence ID" value="NZ_CP046566.1"/>
</dbReference>
<keyword evidence="3" id="KW-1185">Reference proteome</keyword>
<dbReference type="Pfam" id="PF08808">
    <property type="entry name" value="RES"/>
    <property type="match status" value="1"/>
</dbReference>
<dbReference type="SMART" id="SM00953">
    <property type="entry name" value="RES"/>
    <property type="match status" value="1"/>
</dbReference>
<reference evidence="2 3" key="1">
    <citation type="submission" date="2019-11" db="EMBL/GenBank/DDBJ databases">
        <authorList>
            <person name="Im W.T."/>
        </authorList>
    </citation>
    <scope>NUCLEOTIDE SEQUENCE [LARGE SCALE GENOMIC DNA]</scope>
    <source>
        <strain evidence="2 3">SB-02</strain>
    </source>
</reference>
<evidence type="ECO:0000313" key="3">
    <source>
        <dbReference type="Proteomes" id="UP000426027"/>
    </source>
</evidence>
<proteinExistence type="predicted"/>
<accession>A0A6I6GRF7</accession>
<gene>
    <name evidence="2" type="ORF">GLV81_16705</name>
</gene>
<name>A0A6I6GRF7_9BACT</name>
<dbReference type="Proteomes" id="UP000426027">
    <property type="component" value="Chromosome"/>
</dbReference>
<protein>
    <submittedName>
        <fullName evidence="2">RES domain-containing protein</fullName>
    </submittedName>
</protein>
<evidence type="ECO:0000313" key="2">
    <source>
        <dbReference type="EMBL" id="QGW29532.1"/>
    </source>
</evidence>
<feature type="domain" description="RES" evidence="1">
    <location>
        <begin position="15"/>
        <end position="139"/>
    </location>
</feature>
<evidence type="ECO:0000259" key="1">
    <source>
        <dbReference type="SMART" id="SM00953"/>
    </source>
</evidence>
<dbReference type="InterPro" id="IPR014914">
    <property type="entry name" value="RES_dom"/>
</dbReference>
<organism evidence="2 3">
    <name type="scientific">Phnomibacter ginsenosidimutans</name>
    <dbReference type="NCBI Taxonomy" id="2676868"/>
    <lineage>
        <taxon>Bacteria</taxon>
        <taxon>Pseudomonadati</taxon>
        <taxon>Bacteroidota</taxon>
        <taxon>Chitinophagia</taxon>
        <taxon>Chitinophagales</taxon>
        <taxon>Chitinophagaceae</taxon>
        <taxon>Phnomibacter</taxon>
    </lineage>
</organism>